<feature type="domain" description="Glycosyltransferase 2-like" evidence="1">
    <location>
        <begin position="582"/>
        <end position="706"/>
    </location>
</feature>
<evidence type="ECO:0000259" key="1">
    <source>
        <dbReference type="Pfam" id="PF00535"/>
    </source>
</evidence>
<dbReference type="CDD" id="cd04186">
    <property type="entry name" value="GT_2_like_c"/>
    <property type="match status" value="1"/>
</dbReference>
<dbReference type="PANTHER" id="PTHR43179:SF7">
    <property type="entry name" value="RHAMNOSYLTRANSFERASE WBBL"/>
    <property type="match status" value="1"/>
</dbReference>
<dbReference type="EMBL" id="JANIDW010000004">
    <property type="protein sequence ID" value="MCX5615209.1"/>
    <property type="molecule type" value="Genomic_DNA"/>
</dbReference>
<feature type="domain" description="Glycosyltransferase 2-like" evidence="1">
    <location>
        <begin position="329"/>
        <end position="454"/>
    </location>
</feature>
<dbReference type="PANTHER" id="PTHR43179">
    <property type="entry name" value="RHAMNOSYLTRANSFERASE WBBL"/>
    <property type="match status" value="1"/>
</dbReference>
<organism evidence="2 3">
    <name type="scientific">Bombella saccharophila</name>
    <dbReference type="NCBI Taxonomy" id="2967338"/>
    <lineage>
        <taxon>Bacteria</taxon>
        <taxon>Pseudomonadati</taxon>
        <taxon>Pseudomonadota</taxon>
        <taxon>Alphaproteobacteria</taxon>
        <taxon>Acetobacterales</taxon>
        <taxon>Acetobacteraceae</taxon>
        <taxon>Bombella</taxon>
    </lineage>
</organism>
<sequence>MANCRLSATIIFHIDDRLCFLRLNGEGSLPVSQFQGYVDAIDTHSGIIRGWAINLRNPLQPVRLHVVMDGQEVMQALCDLPREDVRSTLHTPSEKLGFQFTLPPAALDEQPHEISLRFADRSALPFPDRQDPNKTHDVISFIHSSQIEYRSCVDGLHEGLLRGWVVARQRPSEPWRGNVIISVKADGLSLGTFRANHYRGDVVEALQCEPNCGFEVPIPQQFHDGIPHNFSVTSIPDNIPLAGSPLITALVDDQLAAKLVQIENTIASLHTQLTALRRETHNLIPKRPLNLQHYDRWARRYYTHLSEQTALQRQAHPLKDTPLISVLCPTWRPDEGDFRAAVDSVLAQTYQQWELIIVDDGSACPRTTKLIQDYCKNDKRIRSVVLPKNQGIAGATNAAIKAARGAYIAFFDHDDLLVDVALERMVRAALTTGAKLLYCDEDKIDAAGHFLEPNLKPDYDYRYLLGCNYICHLTVMEAELVRKIGPLEGQYNGAQDHDFLLRAVELIPREAIHHVPDILYHWRKTPNSTASNIGNKSYAVKAGTDCVAAHLHRRKIKATVSSIDRLSLYAIQWPFRKQPSISIIIPFRDQLEMTRNCVDSLLTSQKYRKFEIILVDNFSVEKATLSWLESIQRHKQVSVLRVEEPFNYARLNNLAARQSKSDQLLFLNNDVIITQPDFLTHMVHETLASPTVGAVGARLLYPNGTIQHAGVAVGPDVIGVHVHRLQPNTDFGYIGRIRLPHEVTAVTGAALMVPRTLFEELDGFDETYLAVAYNDVDLCLKIRASGHTIIYCAMAEAVHHESYSRGSDDRPEHEARFFHEKQVMLERWKENLLFKNDPAYPHYFRQDLRTFFDLRNPEDL</sequence>
<dbReference type="SUPFAM" id="SSF53448">
    <property type="entry name" value="Nucleotide-diphospho-sugar transferases"/>
    <property type="match status" value="2"/>
</dbReference>
<dbReference type="RefSeq" id="WP_266107038.1">
    <property type="nucleotide sequence ID" value="NZ_JANIDW010000004.1"/>
</dbReference>
<evidence type="ECO:0000313" key="3">
    <source>
        <dbReference type="Proteomes" id="UP001165648"/>
    </source>
</evidence>
<dbReference type="Gene3D" id="3.90.550.10">
    <property type="entry name" value="Spore Coat Polysaccharide Biosynthesis Protein SpsA, Chain A"/>
    <property type="match status" value="2"/>
</dbReference>
<name>A0ABT3WBN8_9PROT</name>
<reference evidence="2 3" key="1">
    <citation type="submission" date="2022-07" db="EMBL/GenBank/DDBJ databases">
        <title>Bombella genomes.</title>
        <authorList>
            <person name="Harer L."/>
            <person name="Styblova S."/>
            <person name="Ehrmann M."/>
        </authorList>
    </citation>
    <scope>NUCLEOTIDE SEQUENCE [LARGE SCALE GENOMIC DNA]</scope>
    <source>
        <strain evidence="2 3">TMW 2.2558</strain>
    </source>
</reference>
<dbReference type="Pfam" id="PF00535">
    <property type="entry name" value="Glycos_transf_2"/>
    <property type="match status" value="2"/>
</dbReference>
<keyword evidence="3" id="KW-1185">Reference proteome</keyword>
<proteinExistence type="predicted"/>
<evidence type="ECO:0000313" key="2">
    <source>
        <dbReference type="EMBL" id="MCX5615209.1"/>
    </source>
</evidence>
<dbReference type="Proteomes" id="UP001165648">
    <property type="component" value="Unassembled WGS sequence"/>
</dbReference>
<protein>
    <submittedName>
        <fullName evidence="2">Glycosyltransferase family 2 protein</fullName>
    </submittedName>
</protein>
<dbReference type="InterPro" id="IPR001173">
    <property type="entry name" value="Glyco_trans_2-like"/>
</dbReference>
<accession>A0ABT3WBN8</accession>
<comment type="caution">
    <text evidence="2">The sequence shown here is derived from an EMBL/GenBank/DDBJ whole genome shotgun (WGS) entry which is preliminary data.</text>
</comment>
<gene>
    <name evidence="2" type="ORF">NQF64_08135</name>
</gene>
<dbReference type="InterPro" id="IPR029044">
    <property type="entry name" value="Nucleotide-diphossugar_trans"/>
</dbReference>